<dbReference type="Pfam" id="PF00905">
    <property type="entry name" value="Transpeptidase"/>
    <property type="match status" value="1"/>
</dbReference>
<proteinExistence type="predicted"/>
<evidence type="ECO:0000256" key="1">
    <source>
        <dbReference type="SAM" id="Phobius"/>
    </source>
</evidence>
<dbReference type="Gene3D" id="3.40.710.10">
    <property type="entry name" value="DD-peptidase/beta-lactamase superfamily"/>
    <property type="match status" value="1"/>
</dbReference>
<dbReference type="Proteomes" id="UP000754750">
    <property type="component" value="Unassembled WGS sequence"/>
</dbReference>
<dbReference type="EMBL" id="SVNY01000009">
    <property type="protein sequence ID" value="MBE6834612.1"/>
    <property type="molecule type" value="Genomic_DNA"/>
</dbReference>
<dbReference type="AlphaFoldDB" id="A0A928L026"/>
<evidence type="ECO:0000313" key="4">
    <source>
        <dbReference type="EMBL" id="MBE6834612.1"/>
    </source>
</evidence>
<dbReference type="PANTHER" id="PTHR30627:SF24">
    <property type="entry name" value="PENICILLIN-BINDING PROTEIN 4B"/>
    <property type="match status" value="1"/>
</dbReference>
<accession>A0A928L026</accession>
<keyword evidence="1" id="KW-1133">Transmembrane helix</keyword>
<dbReference type="GO" id="GO:0005886">
    <property type="term" value="C:plasma membrane"/>
    <property type="evidence" value="ECO:0007669"/>
    <property type="project" value="TreeGrafter"/>
</dbReference>
<dbReference type="GO" id="GO:0008658">
    <property type="term" value="F:penicillin binding"/>
    <property type="evidence" value="ECO:0007669"/>
    <property type="project" value="InterPro"/>
</dbReference>
<feature type="domain" description="Penicillin-binding protein transpeptidase" evidence="2">
    <location>
        <begin position="150"/>
        <end position="451"/>
    </location>
</feature>
<evidence type="ECO:0000313" key="5">
    <source>
        <dbReference type="Proteomes" id="UP000754750"/>
    </source>
</evidence>
<dbReference type="SUPFAM" id="SSF56601">
    <property type="entry name" value="beta-lactamase/transpeptidase-like"/>
    <property type="match status" value="1"/>
</dbReference>
<keyword evidence="1" id="KW-0472">Membrane</keyword>
<name>A0A928L026_9FIRM</name>
<dbReference type="EMBL" id="SVNY01000004">
    <property type="protein sequence ID" value="MBE6833597.1"/>
    <property type="molecule type" value="Genomic_DNA"/>
</dbReference>
<dbReference type="RefSeq" id="WP_020072380.1">
    <property type="nucleotide sequence ID" value="NZ_SVNY01000004.1"/>
</dbReference>
<dbReference type="PANTHER" id="PTHR30627">
    <property type="entry name" value="PEPTIDOGLYCAN D,D-TRANSPEPTIDASE"/>
    <property type="match status" value="1"/>
</dbReference>
<dbReference type="InterPro" id="IPR012338">
    <property type="entry name" value="Beta-lactam/transpept-like"/>
</dbReference>
<comment type="caution">
    <text evidence="4">The sequence shown here is derived from an EMBL/GenBank/DDBJ whole genome shotgun (WGS) entry which is preliminary data.</text>
</comment>
<dbReference type="GO" id="GO:0071555">
    <property type="term" value="P:cell wall organization"/>
    <property type="evidence" value="ECO:0007669"/>
    <property type="project" value="TreeGrafter"/>
</dbReference>
<keyword evidence="1" id="KW-0812">Transmembrane</keyword>
<evidence type="ECO:0000259" key="2">
    <source>
        <dbReference type="Pfam" id="PF00905"/>
    </source>
</evidence>
<protein>
    <submittedName>
        <fullName evidence="4">Penicillin-binding protein</fullName>
    </submittedName>
</protein>
<dbReference type="InterPro" id="IPR050515">
    <property type="entry name" value="Beta-lactam/transpept"/>
</dbReference>
<evidence type="ECO:0000313" key="3">
    <source>
        <dbReference type="EMBL" id="MBE6833597.1"/>
    </source>
</evidence>
<dbReference type="InterPro" id="IPR001460">
    <property type="entry name" value="PCN-bd_Tpept"/>
</dbReference>
<organism evidence="4 5">
    <name type="scientific">Faecalispora sporosphaeroides</name>
    <dbReference type="NCBI Taxonomy" id="1549"/>
    <lineage>
        <taxon>Bacteria</taxon>
        <taxon>Bacillati</taxon>
        <taxon>Bacillota</taxon>
        <taxon>Clostridia</taxon>
        <taxon>Eubacteriales</taxon>
        <taxon>Oscillospiraceae</taxon>
        <taxon>Faecalispora</taxon>
    </lineage>
</organism>
<sequence>MKTTGGRAGILYLMILGFFVGLGVFLYGYGKDGSAWAMQPFNKYASGDSQLTTAGDVLDRSGVVLAKSEGGKRVYSSDETIRRAMLHAVGDTNGYISTGVQYRYRSEIGGYNPITGLTSPTGKRLGSDITLTLSSELSKTAYNKLDGRRGAVAMYNYKTGEMLVMVSTPDFDPSNVPKDIDTSSKFEGAYLNKVLSASYTPGSIFKIVTTAAAIETLSDWDTKTFICKGSTTINGNKITCDGVHGKVNIKQALAKSCNVAFAQLAVELGEEKMTAEANTMGFNRSFSVDGIDTSKSKYDVKGAEKQALAWSGIGQHTDMTNPYHMMLLMGAIANGGTPVQPYFIKQIKNGLGIVQQQGKTQPGTQLVTPSTAQTLGQLMRYNVTSDYGDNMFPGMSVCAKTGTAEVGGGKKPNGWMIGFSSDPATPYAFAVVVEEGNYGRTSAGPIAKAIMTQAKKLGL</sequence>
<gene>
    <name evidence="3" type="ORF">E7512_08470</name>
    <name evidence="4" type="ORF">E7512_13730</name>
</gene>
<reference evidence="4" key="1">
    <citation type="submission" date="2019-04" db="EMBL/GenBank/DDBJ databases">
        <title>Evolution of Biomass-Degrading Anaerobic Consortia Revealed by Metagenomics.</title>
        <authorList>
            <person name="Peng X."/>
        </authorList>
    </citation>
    <scope>NUCLEOTIDE SEQUENCE</scope>
    <source>
        <strain evidence="4">SIG551</strain>
    </source>
</reference>
<dbReference type="Gene3D" id="3.90.1310.10">
    <property type="entry name" value="Penicillin-binding protein 2a (Domain 2)"/>
    <property type="match status" value="1"/>
</dbReference>
<feature type="transmembrane region" description="Helical" evidence="1">
    <location>
        <begin position="9"/>
        <end position="30"/>
    </location>
</feature>
<dbReference type="GO" id="GO:0071972">
    <property type="term" value="F:peptidoglycan L,D-transpeptidase activity"/>
    <property type="evidence" value="ECO:0007669"/>
    <property type="project" value="TreeGrafter"/>
</dbReference>